<dbReference type="Gene3D" id="2.60.120.260">
    <property type="entry name" value="Galactose-binding domain-like"/>
    <property type="match status" value="1"/>
</dbReference>
<evidence type="ECO:0000313" key="4">
    <source>
        <dbReference type="Proteomes" id="UP000624183"/>
    </source>
</evidence>
<keyword evidence="4" id="KW-1185">Reference proteome</keyword>
<organism evidence="3 4">
    <name type="scientific">Streptomyces rubiginosohelvolus</name>
    <dbReference type="NCBI Taxonomy" id="67362"/>
    <lineage>
        <taxon>Bacteria</taxon>
        <taxon>Bacillati</taxon>
        <taxon>Actinomycetota</taxon>
        <taxon>Actinomycetes</taxon>
        <taxon>Kitasatosporales</taxon>
        <taxon>Streptomycetaceae</taxon>
        <taxon>Streptomyces</taxon>
    </lineage>
</organism>
<feature type="region of interest" description="Disordered" evidence="1">
    <location>
        <begin position="1"/>
        <end position="227"/>
    </location>
</feature>
<feature type="compositionally biased region" description="Low complexity" evidence="1">
    <location>
        <begin position="179"/>
        <end position="207"/>
    </location>
</feature>
<name>A0ABQ3BG90_9ACTN</name>
<accession>A0ABQ3BG90</accession>
<feature type="transmembrane region" description="Helical" evidence="2">
    <location>
        <begin position="278"/>
        <end position="299"/>
    </location>
</feature>
<keyword evidence="2" id="KW-0812">Transmembrane</keyword>
<dbReference type="NCBIfam" id="NF047619">
    <property type="entry name" value="NADase_discoid"/>
    <property type="match status" value="1"/>
</dbReference>
<comment type="caution">
    <text evidence="3">The sequence shown here is derived from an EMBL/GenBank/DDBJ whole genome shotgun (WGS) entry which is preliminary data.</text>
</comment>
<sequence>MRSCPACGTANGESDDFCGNCGAYLGWSSEPVRRGRTPDLEPEEESVPEPEVAPEPADEPPPKPEAAAGAPASKPEPQSAPGPEPQSVPAPEPEPARTAEPEPASGPGAKPEAGAGTRAPQAEPAPPPAPPATARPEAPAPTPVPATPPPARPSVPPAPPVPSVPPVRPAPAPAPVRPGVPTTATTSGPGTASDADEPVGAVRPARPVARRPVVRPVAADEAPDGPPCPACGTPNLAGRKFCRRCAAPLQVREQPAALPWWRTVWPFRRRVRGGSGRALRRTLLVLAVAGLVLAGFLFFPLGRYAFEDVRDKLGGTAEISPTGVSASAAAPGHPGSAAIDGLTNKYWGAPALGTSLTCSFGTPFRLVGIVVHTGVSKEPQEFRRGARPTRADLLVTTKDGKVHKKAVTFNDKPGKQTVRMGISDVRSVELVLREATGQGEGRPIALGEVEFFRRT</sequence>
<evidence type="ECO:0000256" key="1">
    <source>
        <dbReference type="SAM" id="MobiDB-lite"/>
    </source>
</evidence>
<feature type="compositionally biased region" description="Low complexity" evidence="1">
    <location>
        <begin position="65"/>
        <end position="77"/>
    </location>
</feature>
<reference evidence="4" key="1">
    <citation type="journal article" date="2019" name="Int. J. Syst. Evol. Microbiol.">
        <title>The Global Catalogue of Microorganisms (GCM) 10K type strain sequencing project: providing services to taxonomists for standard genome sequencing and annotation.</title>
        <authorList>
            <consortium name="The Broad Institute Genomics Platform"/>
            <consortium name="The Broad Institute Genome Sequencing Center for Infectious Disease"/>
            <person name="Wu L."/>
            <person name="Ma J."/>
        </authorList>
    </citation>
    <scope>NUCLEOTIDE SEQUENCE [LARGE SCALE GENOMIC DNA]</scope>
    <source>
        <strain evidence="4">JCM 4602</strain>
    </source>
</reference>
<dbReference type="InterPro" id="IPR057561">
    <property type="entry name" value="NADase_transloc"/>
</dbReference>
<proteinExistence type="predicted"/>
<evidence type="ECO:0000313" key="3">
    <source>
        <dbReference type="EMBL" id="GGZ33298.1"/>
    </source>
</evidence>
<keyword evidence="2" id="KW-0472">Membrane</keyword>
<gene>
    <name evidence="3" type="ORF">GCM10010328_03020</name>
</gene>
<feature type="compositionally biased region" description="Pro residues" evidence="1">
    <location>
        <begin position="78"/>
        <end position="93"/>
    </location>
</feature>
<protein>
    <submittedName>
        <fullName evidence="3">Zinc ribbon domain-containing protein</fullName>
    </submittedName>
</protein>
<evidence type="ECO:0000256" key="2">
    <source>
        <dbReference type="SAM" id="Phobius"/>
    </source>
</evidence>
<dbReference type="EMBL" id="BMUW01000001">
    <property type="protein sequence ID" value="GGZ33298.1"/>
    <property type="molecule type" value="Genomic_DNA"/>
</dbReference>
<dbReference type="Proteomes" id="UP000624183">
    <property type="component" value="Unassembled WGS sequence"/>
</dbReference>
<keyword evidence="2" id="KW-1133">Transmembrane helix</keyword>
<feature type="compositionally biased region" description="Pro residues" evidence="1">
    <location>
        <begin position="123"/>
        <end position="178"/>
    </location>
</feature>